<name>X1D4R5_9ZZZZ</name>
<organism evidence="2">
    <name type="scientific">marine sediment metagenome</name>
    <dbReference type="NCBI Taxonomy" id="412755"/>
    <lineage>
        <taxon>unclassified sequences</taxon>
        <taxon>metagenomes</taxon>
        <taxon>ecological metagenomes</taxon>
    </lineage>
</organism>
<accession>X1D4R5</accession>
<proteinExistence type="predicted"/>
<evidence type="ECO:0000313" key="2">
    <source>
        <dbReference type="EMBL" id="GAH15746.1"/>
    </source>
</evidence>
<dbReference type="EMBL" id="BART01031568">
    <property type="protein sequence ID" value="GAH15746.1"/>
    <property type="molecule type" value="Genomic_DNA"/>
</dbReference>
<comment type="caution">
    <text evidence="2">The sequence shown here is derived from an EMBL/GenBank/DDBJ whole genome shotgun (WGS) entry which is preliminary data.</text>
</comment>
<dbReference type="AlphaFoldDB" id="X1D4R5"/>
<keyword evidence="1" id="KW-0812">Transmembrane</keyword>
<keyword evidence="1" id="KW-0472">Membrane</keyword>
<gene>
    <name evidence="2" type="ORF">S01H4_54809</name>
</gene>
<sequence length="121" mass="13803">NLRKLLIPAFIVIILITIAGYFSLRPGRTDIDIQIGMTKQISYETGLELDPNVSPDGKMVALATGPLGRTHLVVRQVVGGRTLEITEDFQWLPLLQCFWLREFECHSLHRNWQTQDCLIDI</sequence>
<keyword evidence="1" id="KW-1133">Transmembrane helix</keyword>
<evidence type="ECO:0000256" key="1">
    <source>
        <dbReference type="SAM" id="Phobius"/>
    </source>
</evidence>
<feature type="transmembrane region" description="Helical" evidence="1">
    <location>
        <begin position="6"/>
        <end position="24"/>
    </location>
</feature>
<protein>
    <submittedName>
        <fullName evidence="2">Uncharacterized protein</fullName>
    </submittedName>
</protein>
<feature type="non-terminal residue" evidence="2">
    <location>
        <position position="1"/>
    </location>
</feature>
<dbReference type="InterPro" id="IPR011042">
    <property type="entry name" value="6-blade_b-propeller_TolB-like"/>
</dbReference>
<reference evidence="2" key="1">
    <citation type="journal article" date="2014" name="Front. Microbiol.">
        <title>High frequency of phylogenetically diverse reductive dehalogenase-homologous genes in deep subseafloor sedimentary metagenomes.</title>
        <authorList>
            <person name="Kawai M."/>
            <person name="Futagami T."/>
            <person name="Toyoda A."/>
            <person name="Takaki Y."/>
            <person name="Nishi S."/>
            <person name="Hori S."/>
            <person name="Arai W."/>
            <person name="Tsubouchi T."/>
            <person name="Morono Y."/>
            <person name="Uchiyama I."/>
            <person name="Ito T."/>
            <person name="Fujiyama A."/>
            <person name="Inagaki F."/>
            <person name="Takami H."/>
        </authorList>
    </citation>
    <scope>NUCLEOTIDE SEQUENCE</scope>
    <source>
        <strain evidence="2">Expedition CK06-06</strain>
    </source>
</reference>
<dbReference type="Gene3D" id="2.120.10.30">
    <property type="entry name" value="TolB, C-terminal domain"/>
    <property type="match status" value="1"/>
</dbReference>